<dbReference type="Proteomes" id="UP000297245">
    <property type="component" value="Unassembled WGS sequence"/>
</dbReference>
<feature type="non-terminal residue" evidence="6">
    <location>
        <position position="113"/>
    </location>
</feature>
<keyword evidence="4 5" id="KW-0472">Membrane</keyword>
<accession>A0A4S8KR56</accession>
<evidence type="ECO:0000256" key="1">
    <source>
        <dbReference type="ARBA" id="ARBA00004141"/>
    </source>
</evidence>
<sequence>MFTFDLSIKKDHRLVQTGPYSVVRHPGYAAFFLMNSGVMLVHYSAGTGVGPIIALFSPLLALVYNWTIFCVSAWVCYYFVQRSAVEDGVLKEVFGSEWDAWAKRVPYRFVPGI</sequence>
<dbReference type="GO" id="GO:0005789">
    <property type="term" value="C:endoplasmic reticulum membrane"/>
    <property type="evidence" value="ECO:0007669"/>
    <property type="project" value="UniProtKB-SubCell"/>
</dbReference>
<dbReference type="PANTHER" id="PTHR12714:SF9">
    <property type="entry name" value="PROTEIN-S-ISOPRENYLCYSTEINE O-METHYLTRANSFERASE"/>
    <property type="match status" value="1"/>
</dbReference>
<feature type="transmembrane region" description="Helical" evidence="5">
    <location>
        <begin position="52"/>
        <end position="80"/>
    </location>
</feature>
<proteinExistence type="inferred from homology"/>
<name>A0A4S8KR56_DENBC</name>
<comment type="catalytic activity">
    <reaction evidence="5">
        <text>[protein]-C-terminal S-[(2E,6E)-farnesyl]-L-cysteine + S-adenosyl-L-methionine = [protein]-C-terminal S-[(2E,6E)-farnesyl]-L-cysteine methyl ester + S-adenosyl-L-homocysteine</text>
        <dbReference type="Rhea" id="RHEA:21672"/>
        <dbReference type="Rhea" id="RHEA-COMP:12125"/>
        <dbReference type="Rhea" id="RHEA-COMP:12126"/>
        <dbReference type="ChEBI" id="CHEBI:57856"/>
        <dbReference type="ChEBI" id="CHEBI:59789"/>
        <dbReference type="ChEBI" id="CHEBI:90510"/>
        <dbReference type="ChEBI" id="CHEBI:90511"/>
        <dbReference type="EC" id="2.1.1.100"/>
    </reaction>
</comment>
<evidence type="ECO:0000256" key="3">
    <source>
        <dbReference type="ARBA" id="ARBA00022989"/>
    </source>
</evidence>
<evidence type="ECO:0000256" key="4">
    <source>
        <dbReference type="ARBA" id="ARBA00023136"/>
    </source>
</evidence>
<dbReference type="Gene3D" id="1.20.120.1630">
    <property type="match status" value="1"/>
</dbReference>
<evidence type="ECO:0000313" key="7">
    <source>
        <dbReference type="Proteomes" id="UP000297245"/>
    </source>
</evidence>
<evidence type="ECO:0000256" key="2">
    <source>
        <dbReference type="ARBA" id="ARBA00022692"/>
    </source>
</evidence>
<dbReference type="InterPro" id="IPR007269">
    <property type="entry name" value="ICMT_MeTrfase"/>
</dbReference>
<keyword evidence="7" id="KW-1185">Reference proteome</keyword>
<dbReference type="GO" id="GO:0032259">
    <property type="term" value="P:methylation"/>
    <property type="evidence" value="ECO:0007669"/>
    <property type="project" value="UniProtKB-KW"/>
</dbReference>
<comment type="similarity">
    <text evidence="5">Belongs to the class VI-like SAM-binding methyltransferase superfamily. Isoprenylcysteine carboxyl methyltransferase family.</text>
</comment>
<dbReference type="GO" id="GO:0004671">
    <property type="term" value="F:protein C-terminal S-isoprenylcysteine carboxyl O-methyltransferase activity"/>
    <property type="evidence" value="ECO:0007669"/>
    <property type="project" value="UniProtKB-EC"/>
</dbReference>
<gene>
    <name evidence="6" type="ORF">K435DRAFT_737915</name>
</gene>
<evidence type="ECO:0000256" key="5">
    <source>
        <dbReference type="RuleBase" id="RU362022"/>
    </source>
</evidence>
<feature type="transmembrane region" description="Helical" evidence="5">
    <location>
        <begin position="28"/>
        <end position="46"/>
    </location>
</feature>
<keyword evidence="5" id="KW-0808">Transferase</keyword>
<organism evidence="6 7">
    <name type="scientific">Dendrothele bispora (strain CBS 962.96)</name>
    <dbReference type="NCBI Taxonomy" id="1314807"/>
    <lineage>
        <taxon>Eukaryota</taxon>
        <taxon>Fungi</taxon>
        <taxon>Dikarya</taxon>
        <taxon>Basidiomycota</taxon>
        <taxon>Agaricomycotina</taxon>
        <taxon>Agaricomycetes</taxon>
        <taxon>Agaricomycetidae</taxon>
        <taxon>Agaricales</taxon>
        <taxon>Agaricales incertae sedis</taxon>
        <taxon>Dendrothele</taxon>
    </lineage>
</organism>
<dbReference type="OrthoDB" id="422086at2759"/>
<keyword evidence="2 5" id="KW-0812">Transmembrane</keyword>
<dbReference type="EC" id="2.1.1.100" evidence="5"/>
<keyword evidence="3 5" id="KW-1133">Transmembrane helix</keyword>
<dbReference type="AlphaFoldDB" id="A0A4S8KR56"/>
<keyword evidence="5" id="KW-0949">S-adenosyl-L-methionine</keyword>
<dbReference type="Pfam" id="PF04140">
    <property type="entry name" value="ICMT"/>
    <property type="match status" value="1"/>
</dbReference>
<comment type="caution">
    <text evidence="5">Lacks conserved residue(s) required for the propagation of feature annotation.</text>
</comment>
<protein>
    <recommendedName>
        <fullName evidence="5">Protein-S-isoprenylcysteine O-methyltransferase</fullName>
        <ecNumber evidence="5">2.1.1.100</ecNumber>
    </recommendedName>
</protein>
<keyword evidence="5" id="KW-0256">Endoplasmic reticulum</keyword>
<comment type="subcellular location">
    <subcellularLocation>
        <location evidence="5">Endoplasmic reticulum membrane</location>
        <topology evidence="5">Multi-pass membrane protein</topology>
    </subcellularLocation>
    <subcellularLocation>
        <location evidence="1">Membrane</location>
        <topology evidence="1">Multi-pass membrane protein</topology>
    </subcellularLocation>
</comment>
<reference evidence="6 7" key="1">
    <citation type="journal article" date="2019" name="Nat. Ecol. Evol.">
        <title>Megaphylogeny resolves global patterns of mushroom evolution.</title>
        <authorList>
            <person name="Varga T."/>
            <person name="Krizsan K."/>
            <person name="Foldi C."/>
            <person name="Dima B."/>
            <person name="Sanchez-Garcia M."/>
            <person name="Sanchez-Ramirez S."/>
            <person name="Szollosi G.J."/>
            <person name="Szarkandi J.G."/>
            <person name="Papp V."/>
            <person name="Albert L."/>
            <person name="Andreopoulos W."/>
            <person name="Angelini C."/>
            <person name="Antonin V."/>
            <person name="Barry K.W."/>
            <person name="Bougher N.L."/>
            <person name="Buchanan P."/>
            <person name="Buyck B."/>
            <person name="Bense V."/>
            <person name="Catcheside P."/>
            <person name="Chovatia M."/>
            <person name="Cooper J."/>
            <person name="Damon W."/>
            <person name="Desjardin D."/>
            <person name="Finy P."/>
            <person name="Geml J."/>
            <person name="Haridas S."/>
            <person name="Hughes K."/>
            <person name="Justo A."/>
            <person name="Karasinski D."/>
            <person name="Kautmanova I."/>
            <person name="Kiss B."/>
            <person name="Kocsube S."/>
            <person name="Kotiranta H."/>
            <person name="LaButti K.M."/>
            <person name="Lechner B.E."/>
            <person name="Liimatainen K."/>
            <person name="Lipzen A."/>
            <person name="Lukacs Z."/>
            <person name="Mihaltcheva S."/>
            <person name="Morgado L.N."/>
            <person name="Niskanen T."/>
            <person name="Noordeloos M.E."/>
            <person name="Ohm R.A."/>
            <person name="Ortiz-Santana B."/>
            <person name="Ovrebo C."/>
            <person name="Racz N."/>
            <person name="Riley R."/>
            <person name="Savchenko A."/>
            <person name="Shiryaev A."/>
            <person name="Soop K."/>
            <person name="Spirin V."/>
            <person name="Szebenyi C."/>
            <person name="Tomsovsky M."/>
            <person name="Tulloss R.E."/>
            <person name="Uehling J."/>
            <person name="Grigoriev I.V."/>
            <person name="Vagvolgyi C."/>
            <person name="Papp T."/>
            <person name="Martin F.M."/>
            <person name="Miettinen O."/>
            <person name="Hibbett D.S."/>
            <person name="Nagy L.G."/>
        </authorList>
    </citation>
    <scope>NUCLEOTIDE SEQUENCE [LARGE SCALE GENOMIC DNA]</scope>
    <source>
        <strain evidence="6 7">CBS 962.96</strain>
    </source>
</reference>
<dbReference type="EMBL" id="ML180264">
    <property type="protein sequence ID" value="THU78091.1"/>
    <property type="molecule type" value="Genomic_DNA"/>
</dbReference>
<dbReference type="PANTHER" id="PTHR12714">
    <property type="entry name" value="PROTEIN-S ISOPRENYLCYSTEINE O-METHYLTRANSFERASE"/>
    <property type="match status" value="1"/>
</dbReference>
<keyword evidence="5" id="KW-0489">Methyltransferase</keyword>
<evidence type="ECO:0000313" key="6">
    <source>
        <dbReference type="EMBL" id="THU78091.1"/>
    </source>
</evidence>